<evidence type="ECO:0000256" key="12">
    <source>
        <dbReference type="ARBA" id="ARBA00037847"/>
    </source>
</evidence>
<evidence type="ECO:0000256" key="6">
    <source>
        <dbReference type="ARBA" id="ARBA00022781"/>
    </source>
</evidence>
<evidence type="ECO:0000256" key="11">
    <source>
        <dbReference type="ARBA" id="ARBA00025198"/>
    </source>
</evidence>
<evidence type="ECO:0000256" key="1">
    <source>
        <dbReference type="ARBA" id="ARBA00005513"/>
    </source>
</evidence>
<evidence type="ECO:0000256" key="7">
    <source>
        <dbReference type="ARBA" id="ARBA00022989"/>
    </source>
</evidence>
<feature type="coiled-coil region" evidence="15">
    <location>
        <begin position="56"/>
        <end position="146"/>
    </location>
</feature>
<evidence type="ECO:0000313" key="17">
    <source>
        <dbReference type="Proteomes" id="UP001225644"/>
    </source>
</evidence>
<dbReference type="NCBIfam" id="TIGR01144">
    <property type="entry name" value="ATP_synt_b"/>
    <property type="match status" value="1"/>
</dbReference>
<evidence type="ECO:0000256" key="5">
    <source>
        <dbReference type="ARBA" id="ARBA00022692"/>
    </source>
</evidence>
<dbReference type="Pfam" id="PF00430">
    <property type="entry name" value="ATP-synt_B"/>
    <property type="match status" value="1"/>
</dbReference>
<dbReference type="InterPro" id="IPR050059">
    <property type="entry name" value="ATP_synthase_B_chain"/>
</dbReference>
<evidence type="ECO:0000256" key="4">
    <source>
        <dbReference type="ARBA" id="ARBA00022547"/>
    </source>
</evidence>
<dbReference type="Proteomes" id="UP001225644">
    <property type="component" value="Unassembled WGS sequence"/>
</dbReference>
<evidence type="ECO:0000256" key="2">
    <source>
        <dbReference type="ARBA" id="ARBA00022448"/>
    </source>
</evidence>
<dbReference type="EMBL" id="JAUSUX010000001">
    <property type="protein sequence ID" value="MDQ0285044.1"/>
    <property type="molecule type" value="Genomic_DNA"/>
</dbReference>
<comment type="caution">
    <text evidence="16">The sequence shown here is derived from an EMBL/GenBank/DDBJ whole genome shotgun (WGS) entry which is preliminary data.</text>
</comment>
<protein>
    <recommendedName>
        <fullName evidence="13">ATP synthase subunit b</fullName>
    </recommendedName>
    <alternativeName>
        <fullName evidence="13">ATP synthase F(0) sector subunit b</fullName>
    </alternativeName>
    <alternativeName>
        <fullName evidence="13">ATPase subunit I</fullName>
    </alternativeName>
    <alternativeName>
        <fullName evidence="13">F-type ATPase subunit b</fullName>
        <shortName evidence="13">F-ATPase subunit b</shortName>
    </alternativeName>
</protein>
<keyword evidence="9 13" id="KW-0472">Membrane</keyword>
<comment type="similarity">
    <text evidence="1 13 14">Belongs to the ATPase B chain family.</text>
</comment>
<keyword evidence="3 13" id="KW-1003">Cell membrane</keyword>
<evidence type="ECO:0000256" key="13">
    <source>
        <dbReference type="HAMAP-Rule" id="MF_01398"/>
    </source>
</evidence>
<dbReference type="SUPFAM" id="SSF81573">
    <property type="entry name" value="F1F0 ATP synthase subunit B, membrane domain"/>
    <property type="match status" value="1"/>
</dbReference>
<keyword evidence="4 13" id="KW-0138">CF(0)</keyword>
<dbReference type="Gene3D" id="6.10.250.1580">
    <property type="match status" value="1"/>
</dbReference>
<reference evidence="16 17" key="1">
    <citation type="submission" date="2023-07" db="EMBL/GenBank/DDBJ databases">
        <title>Genomic Encyclopedia of Type Strains, Phase IV (KMG-IV): sequencing the most valuable type-strain genomes for metagenomic binning, comparative biology and taxonomic classification.</title>
        <authorList>
            <person name="Goeker M."/>
        </authorList>
    </citation>
    <scope>NUCLEOTIDE SEQUENCE [LARGE SCALE GENOMIC DNA]</scope>
    <source>
        <strain evidence="16 17">DSM 12396</strain>
    </source>
</reference>
<keyword evidence="7 13" id="KW-1133">Transmembrane helix</keyword>
<dbReference type="InterPro" id="IPR005864">
    <property type="entry name" value="ATP_synth_F0_bsu_bac"/>
</dbReference>
<gene>
    <name evidence="13" type="primary">atpF</name>
    <name evidence="16" type="ORF">J2Z49_000134</name>
</gene>
<keyword evidence="6 13" id="KW-0375">Hydrogen ion transport</keyword>
<evidence type="ECO:0000256" key="14">
    <source>
        <dbReference type="RuleBase" id="RU003848"/>
    </source>
</evidence>
<keyword evidence="10 13" id="KW-0066">ATP synthesis</keyword>
<sequence>MSTATGSKEGGEPVEALGINHTLVAQIINFVILLIFLRLVVYKPIVNILEQRQQYIANNVAAAEEERKQAEALRQQYLAEMQKAREEAQAIIQQATKAGEDKAQEIVEAARAEAQRLKESALEEIAREKEKAVAELRDQVASLSILVAQKIINQTITPEIQHGLVQEFIKEAGDLPC</sequence>
<evidence type="ECO:0000256" key="8">
    <source>
        <dbReference type="ARBA" id="ARBA00023065"/>
    </source>
</evidence>
<dbReference type="InterPro" id="IPR002146">
    <property type="entry name" value="ATP_synth_b/b'su_bac/chlpt"/>
</dbReference>
<evidence type="ECO:0000256" key="15">
    <source>
        <dbReference type="SAM" id="Coils"/>
    </source>
</evidence>
<dbReference type="InterPro" id="IPR028987">
    <property type="entry name" value="ATP_synth_B-like_membr_sf"/>
</dbReference>
<comment type="function">
    <text evidence="13">Component of the F(0) channel, it forms part of the peripheral stalk, linking F(1) to F(0).</text>
</comment>
<keyword evidence="8 13" id="KW-0406">Ion transport</keyword>
<keyword evidence="2 13" id="KW-0813">Transport</keyword>
<evidence type="ECO:0000256" key="9">
    <source>
        <dbReference type="ARBA" id="ARBA00023136"/>
    </source>
</evidence>
<proteinExistence type="inferred from homology"/>
<evidence type="ECO:0000256" key="3">
    <source>
        <dbReference type="ARBA" id="ARBA00022475"/>
    </source>
</evidence>
<comment type="function">
    <text evidence="11 13">F(1)F(0) ATP synthase produces ATP from ADP in the presence of a proton or sodium gradient. F-type ATPases consist of two structural domains, F(1) containing the extramembraneous catalytic core and F(0) containing the membrane proton channel, linked together by a central stalk and a peripheral stalk. During catalysis, ATP synthesis in the catalytic domain of F(1) is coupled via a rotary mechanism of the central stalk subunits to proton translocation.</text>
</comment>
<dbReference type="PANTHER" id="PTHR33445">
    <property type="entry name" value="ATP SYNTHASE SUBUNIT B', CHLOROPLASTIC"/>
    <property type="match status" value="1"/>
</dbReference>
<accession>A0ABU0AX25</accession>
<keyword evidence="5 13" id="KW-0812">Transmembrane</keyword>
<keyword evidence="15" id="KW-0175">Coiled coil</keyword>
<name>A0ABU0AX25_9FIRM</name>
<comment type="subunit">
    <text evidence="13">F-type ATPases have 2 components, F(1) - the catalytic core - and F(0) - the membrane proton channel. F(1) has five subunits: alpha(3), beta(3), gamma(1), delta(1), epsilon(1). F(0) has three main subunits: a(1), b(2) and c(10-14). The alpha and beta chains form an alternating ring which encloses part of the gamma chain. F(1) is attached to F(0) by a central stalk formed by the gamma and epsilon chains, while a peripheral stalk is formed by the delta and b chains.</text>
</comment>
<dbReference type="PANTHER" id="PTHR33445:SF1">
    <property type="entry name" value="ATP SYNTHASE SUBUNIT B"/>
    <property type="match status" value="1"/>
</dbReference>
<feature type="transmembrane region" description="Helical" evidence="13">
    <location>
        <begin position="23"/>
        <end position="42"/>
    </location>
</feature>
<dbReference type="CDD" id="cd06503">
    <property type="entry name" value="ATP-synt_Fo_b"/>
    <property type="match status" value="1"/>
</dbReference>
<evidence type="ECO:0000256" key="10">
    <source>
        <dbReference type="ARBA" id="ARBA00023310"/>
    </source>
</evidence>
<organism evidence="16 17">
    <name type="scientific">Desulfofundulus luciae</name>
    <dbReference type="NCBI Taxonomy" id="74702"/>
    <lineage>
        <taxon>Bacteria</taxon>
        <taxon>Bacillati</taxon>
        <taxon>Bacillota</taxon>
        <taxon>Clostridia</taxon>
        <taxon>Eubacteriales</taxon>
        <taxon>Peptococcaceae</taxon>
        <taxon>Desulfofundulus</taxon>
    </lineage>
</organism>
<comment type="subcellular location">
    <subcellularLocation>
        <location evidence="13">Cell membrane</location>
        <topology evidence="13">Single-pass membrane protein</topology>
    </subcellularLocation>
    <subcellularLocation>
        <location evidence="12">Endomembrane system</location>
        <topology evidence="12">Single-pass membrane protein</topology>
    </subcellularLocation>
</comment>
<keyword evidence="17" id="KW-1185">Reference proteome</keyword>
<evidence type="ECO:0000313" key="16">
    <source>
        <dbReference type="EMBL" id="MDQ0285044.1"/>
    </source>
</evidence>
<dbReference type="HAMAP" id="MF_01398">
    <property type="entry name" value="ATP_synth_b_bprime"/>
    <property type="match status" value="1"/>
</dbReference>